<keyword evidence="2" id="KW-1185">Reference proteome</keyword>
<evidence type="ECO:0000313" key="1">
    <source>
        <dbReference type="EMBL" id="KAB8068718.1"/>
    </source>
</evidence>
<reference evidence="1 2" key="1">
    <citation type="submission" date="2019-04" db="EMBL/GenBank/DDBJ databases">
        <title>Friends and foes A comparative genomics study of 23 Aspergillus species from section Flavi.</title>
        <authorList>
            <consortium name="DOE Joint Genome Institute"/>
            <person name="Kjaerbolling I."/>
            <person name="Vesth T."/>
            <person name="Frisvad J.C."/>
            <person name="Nybo J.L."/>
            <person name="Theobald S."/>
            <person name="Kildgaard S."/>
            <person name="Isbrandt T."/>
            <person name="Kuo A."/>
            <person name="Sato A."/>
            <person name="Lyhne E.K."/>
            <person name="Kogle M.E."/>
            <person name="Wiebenga A."/>
            <person name="Kun R.S."/>
            <person name="Lubbers R.J."/>
            <person name="Makela M.R."/>
            <person name="Barry K."/>
            <person name="Chovatia M."/>
            <person name="Clum A."/>
            <person name="Daum C."/>
            <person name="Haridas S."/>
            <person name="He G."/>
            <person name="LaButti K."/>
            <person name="Lipzen A."/>
            <person name="Mondo S."/>
            <person name="Riley R."/>
            <person name="Salamov A."/>
            <person name="Simmons B.A."/>
            <person name="Magnuson J.K."/>
            <person name="Henrissat B."/>
            <person name="Mortensen U.H."/>
            <person name="Larsen T.O."/>
            <person name="Devries R.P."/>
            <person name="Grigoriev I.V."/>
            <person name="Machida M."/>
            <person name="Baker S.E."/>
            <person name="Andersen M.R."/>
        </authorList>
    </citation>
    <scope>NUCLEOTIDE SEQUENCE [LARGE SCALE GENOMIC DNA]</scope>
    <source>
        <strain evidence="1 2">CBS 151.66</strain>
    </source>
</reference>
<dbReference type="AlphaFoldDB" id="A0A5N5WJN8"/>
<protein>
    <submittedName>
        <fullName evidence="1">Uncharacterized protein</fullName>
    </submittedName>
</protein>
<sequence length="100" mass="11572">MKVEADDELKYQLEAAQNRIETLETELHNRAFRSMPDYQASDTTISQELRVIRDSFSEWVEEFPDIISLGESLGSTIHRRGIDVNVYGFQGQFQLGPNEY</sequence>
<dbReference type="OrthoDB" id="4755094at2759"/>
<evidence type="ECO:0000313" key="2">
    <source>
        <dbReference type="Proteomes" id="UP000326565"/>
    </source>
</evidence>
<gene>
    <name evidence="1" type="ORF">BDV29DRAFT_162152</name>
</gene>
<dbReference type="Proteomes" id="UP000326565">
    <property type="component" value="Unassembled WGS sequence"/>
</dbReference>
<dbReference type="EMBL" id="ML732377">
    <property type="protein sequence ID" value="KAB8068718.1"/>
    <property type="molecule type" value="Genomic_DNA"/>
</dbReference>
<organism evidence="1 2">
    <name type="scientific">Aspergillus leporis</name>
    <dbReference type="NCBI Taxonomy" id="41062"/>
    <lineage>
        <taxon>Eukaryota</taxon>
        <taxon>Fungi</taxon>
        <taxon>Dikarya</taxon>
        <taxon>Ascomycota</taxon>
        <taxon>Pezizomycotina</taxon>
        <taxon>Eurotiomycetes</taxon>
        <taxon>Eurotiomycetidae</taxon>
        <taxon>Eurotiales</taxon>
        <taxon>Aspergillaceae</taxon>
        <taxon>Aspergillus</taxon>
        <taxon>Aspergillus subgen. Circumdati</taxon>
    </lineage>
</organism>
<proteinExistence type="predicted"/>
<name>A0A5N5WJN8_9EURO</name>
<accession>A0A5N5WJN8</accession>